<evidence type="ECO:0000313" key="2">
    <source>
        <dbReference type="Proteomes" id="UP001293718"/>
    </source>
</evidence>
<protein>
    <submittedName>
        <fullName evidence="1">Uncharacterized protein</fullName>
    </submittedName>
</protein>
<name>A0ABU5IQ52_9BURK</name>
<gene>
    <name evidence="1" type="ORF">SM757_31050</name>
</gene>
<dbReference type="Proteomes" id="UP001293718">
    <property type="component" value="Unassembled WGS sequence"/>
</dbReference>
<organism evidence="1 2">
    <name type="scientific">Azohydromonas lata</name>
    <dbReference type="NCBI Taxonomy" id="45677"/>
    <lineage>
        <taxon>Bacteria</taxon>
        <taxon>Pseudomonadati</taxon>
        <taxon>Pseudomonadota</taxon>
        <taxon>Betaproteobacteria</taxon>
        <taxon>Burkholderiales</taxon>
        <taxon>Sphaerotilaceae</taxon>
        <taxon>Azohydromonas</taxon>
    </lineage>
</organism>
<evidence type="ECO:0000313" key="1">
    <source>
        <dbReference type="EMBL" id="MDZ5461023.1"/>
    </source>
</evidence>
<sequence>MDQTTDDSNIVGIYCPSSLRIYFGRYKVGETAPFQMHEGYVNGGSGKYMAGSFFYWGNEGPEGITTNSFMGERISP</sequence>
<dbReference type="EMBL" id="JAXOJX010000093">
    <property type="protein sequence ID" value="MDZ5461023.1"/>
    <property type="molecule type" value="Genomic_DNA"/>
</dbReference>
<keyword evidence="2" id="KW-1185">Reference proteome</keyword>
<proteinExistence type="predicted"/>
<dbReference type="RefSeq" id="WP_322468299.1">
    <property type="nucleotide sequence ID" value="NZ_JAXOJX010000093.1"/>
</dbReference>
<reference evidence="1 2" key="1">
    <citation type="submission" date="2023-11" db="EMBL/GenBank/DDBJ databases">
        <title>Draft genome of Azohydromonas lata strain H1 (DSM1123), a polyhydroxyalkanoate producer.</title>
        <authorList>
            <person name="Traversa D."/>
            <person name="D'Addabbo P."/>
            <person name="Pazzani C."/>
            <person name="Manzari C."/>
            <person name="Chiara M."/>
            <person name="Scrascia M."/>
        </authorList>
    </citation>
    <scope>NUCLEOTIDE SEQUENCE [LARGE SCALE GENOMIC DNA]</scope>
    <source>
        <strain evidence="1 2">H1</strain>
    </source>
</reference>
<accession>A0ABU5IQ52</accession>
<comment type="caution">
    <text evidence="1">The sequence shown here is derived from an EMBL/GenBank/DDBJ whole genome shotgun (WGS) entry which is preliminary data.</text>
</comment>